<evidence type="ECO:0000313" key="3">
    <source>
        <dbReference type="Proteomes" id="UP001206595"/>
    </source>
</evidence>
<organism evidence="2 3">
    <name type="scientific">Umbelopsis ramanniana AG</name>
    <dbReference type="NCBI Taxonomy" id="1314678"/>
    <lineage>
        <taxon>Eukaryota</taxon>
        <taxon>Fungi</taxon>
        <taxon>Fungi incertae sedis</taxon>
        <taxon>Mucoromycota</taxon>
        <taxon>Mucoromycotina</taxon>
        <taxon>Umbelopsidomycetes</taxon>
        <taxon>Umbelopsidales</taxon>
        <taxon>Umbelopsidaceae</taxon>
        <taxon>Umbelopsis</taxon>
    </lineage>
</organism>
<dbReference type="Proteomes" id="UP001206595">
    <property type="component" value="Unassembled WGS sequence"/>
</dbReference>
<gene>
    <name evidence="2" type="ORF">K450DRAFT_236486</name>
</gene>
<reference evidence="2" key="2">
    <citation type="journal article" date="2022" name="Proc. Natl. Acad. Sci. U.S.A.">
        <title>Diploid-dominant life cycles characterize the early evolution of Fungi.</title>
        <authorList>
            <person name="Amses K.R."/>
            <person name="Simmons D.R."/>
            <person name="Longcore J.E."/>
            <person name="Mondo S.J."/>
            <person name="Seto K."/>
            <person name="Jeronimo G.H."/>
            <person name="Bonds A.E."/>
            <person name="Quandt C.A."/>
            <person name="Davis W.J."/>
            <person name="Chang Y."/>
            <person name="Federici B.A."/>
            <person name="Kuo A."/>
            <person name="LaButti K."/>
            <person name="Pangilinan J."/>
            <person name="Andreopoulos W."/>
            <person name="Tritt A."/>
            <person name="Riley R."/>
            <person name="Hundley H."/>
            <person name="Johnson J."/>
            <person name="Lipzen A."/>
            <person name="Barry K."/>
            <person name="Lang B.F."/>
            <person name="Cuomo C.A."/>
            <person name="Buchler N.E."/>
            <person name="Grigoriev I.V."/>
            <person name="Spatafora J.W."/>
            <person name="Stajich J.E."/>
            <person name="James T.Y."/>
        </authorList>
    </citation>
    <scope>NUCLEOTIDE SEQUENCE</scope>
    <source>
        <strain evidence="2">AG</strain>
    </source>
</reference>
<comment type="caution">
    <text evidence="2">The sequence shown here is derived from an EMBL/GenBank/DDBJ whole genome shotgun (WGS) entry which is preliminary data.</text>
</comment>
<dbReference type="GeneID" id="75913609"/>
<dbReference type="EMBL" id="MU620911">
    <property type="protein sequence ID" value="KAI8580619.1"/>
    <property type="molecule type" value="Genomic_DNA"/>
</dbReference>
<accession>A0AAD5HF11</accession>
<protein>
    <submittedName>
        <fullName evidence="2">Uncharacterized protein</fullName>
    </submittedName>
</protein>
<sequence>MDILTIPPPATRREQHAVNLDFKVPRALIVQEEDLEPYQSPLNEANLITHTHMCPSSRETKAQLILCFVNMQQTILKAEAELRETALTQAQELIPLEAPGNSELIRDTICDPNKTKLSLGHSIRNNTSASSLGVNRRRTTVLTDVMEAHEEGNEMWHEQSKRRRSSRFINLFEKLSEPLKLLTSKSTKTSFMLSGSKALAQRRQTQQHGVKEDYDSGISVTSPKSKRNSIGGISLHKGRSVNKLIGSYSEVTDDFAAFRYPKMVPINPNERELRRHSTTDIGYLSTAWE</sequence>
<feature type="region of interest" description="Disordered" evidence="1">
    <location>
        <begin position="205"/>
        <end position="232"/>
    </location>
</feature>
<dbReference type="AlphaFoldDB" id="A0AAD5HF11"/>
<dbReference type="RefSeq" id="XP_051445623.1">
    <property type="nucleotide sequence ID" value="XM_051588264.1"/>
</dbReference>
<proteinExistence type="predicted"/>
<evidence type="ECO:0000256" key="1">
    <source>
        <dbReference type="SAM" id="MobiDB-lite"/>
    </source>
</evidence>
<evidence type="ECO:0000313" key="2">
    <source>
        <dbReference type="EMBL" id="KAI8580619.1"/>
    </source>
</evidence>
<name>A0AAD5HF11_UMBRA</name>
<reference evidence="2" key="1">
    <citation type="submission" date="2021-06" db="EMBL/GenBank/DDBJ databases">
        <authorList>
            <consortium name="DOE Joint Genome Institute"/>
            <person name="Mondo S.J."/>
            <person name="Amses K.R."/>
            <person name="Simmons D.R."/>
            <person name="Longcore J.E."/>
            <person name="Seto K."/>
            <person name="Alves G.H."/>
            <person name="Bonds A.E."/>
            <person name="Quandt C.A."/>
            <person name="Davis W.J."/>
            <person name="Chang Y."/>
            <person name="Letcher P.M."/>
            <person name="Powell M.J."/>
            <person name="Kuo A."/>
            <person name="Labutti K."/>
            <person name="Pangilinan J."/>
            <person name="Andreopoulos W."/>
            <person name="Tritt A."/>
            <person name="Riley R."/>
            <person name="Hundley H."/>
            <person name="Johnson J."/>
            <person name="Lipzen A."/>
            <person name="Barry K."/>
            <person name="Berbee M.L."/>
            <person name="Buchler N.E."/>
            <person name="Grigoriev I.V."/>
            <person name="Spatafora J.W."/>
            <person name="Stajich J.E."/>
            <person name="James T.Y."/>
        </authorList>
    </citation>
    <scope>NUCLEOTIDE SEQUENCE</scope>
    <source>
        <strain evidence="2">AG</strain>
    </source>
</reference>
<keyword evidence="3" id="KW-1185">Reference proteome</keyword>